<reference evidence="1 2" key="1">
    <citation type="submission" date="2016-10" db="EMBL/GenBank/DDBJ databases">
        <authorList>
            <person name="de Groot N.N."/>
        </authorList>
    </citation>
    <scope>NUCLEOTIDE SEQUENCE [LARGE SCALE GENOMIC DNA]</scope>
    <source>
        <strain evidence="1 2">Nl18</strain>
    </source>
</reference>
<dbReference type="EMBL" id="FOCT01000006">
    <property type="protein sequence ID" value="SEN72292.1"/>
    <property type="molecule type" value="Genomic_DNA"/>
</dbReference>
<organism evidence="1 2">
    <name type="scientific">Nitrosospira multiformis</name>
    <dbReference type="NCBI Taxonomy" id="1231"/>
    <lineage>
        <taxon>Bacteria</taxon>
        <taxon>Pseudomonadati</taxon>
        <taxon>Pseudomonadota</taxon>
        <taxon>Betaproteobacteria</taxon>
        <taxon>Nitrosomonadales</taxon>
        <taxon>Nitrosomonadaceae</taxon>
        <taxon>Nitrosospira</taxon>
    </lineage>
</organism>
<protein>
    <submittedName>
        <fullName evidence="1">Uncharacterized protein</fullName>
    </submittedName>
</protein>
<evidence type="ECO:0000313" key="2">
    <source>
        <dbReference type="Proteomes" id="UP000183898"/>
    </source>
</evidence>
<dbReference type="Proteomes" id="UP000183898">
    <property type="component" value="Unassembled WGS sequence"/>
</dbReference>
<sequence>MLKVELDQHTRDSCGPVTMIKPSNNKNSRIGWVFIRKIFPFIPLFYPAEHELILHVMNNKKPARGGFVLEEVEWKEVTFTGPLSGLAGQQRMNRVCHALQTNGNMF</sequence>
<name>A0A1H8IUY7_9PROT</name>
<gene>
    <name evidence="1" type="ORF">SAMN05216404_106191</name>
</gene>
<dbReference type="AlphaFoldDB" id="A0A1H8IUY7"/>
<accession>A0A1H8IUY7</accession>
<evidence type="ECO:0000313" key="1">
    <source>
        <dbReference type="EMBL" id="SEN72292.1"/>
    </source>
</evidence>
<proteinExistence type="predicted"/>